<dbReference type="RefSeq" id="WP_201919669.1">
    <property type="nucleotide sequence ID" value="NZ_JAERQG010000002.1"/>
</dbReference>
<evidence type="ECO:0000256" key="1">
    <source>
        <dbReference type="SAM" id="SignalP"/>
    </source>
</evidence>
<dbReference type="EMBL" id="JAERQG010000002">
    <property type="protein sequence ID" value="MBL0765239.1"/>
    <property type="molecule type" value="Genomic_DNA"/>
</dbReference>
<dbReference type="Proteomes" id="UP000642920">
    <property type="component" value="Unassembled WGS sequence"/>
</dbReference>
<keyword evidence="1" id="KW-0732">Signal</keyword>
<evidence type="ECO:0000313" key="2">
    <source>
        <dbReference type="EMBL" id="MBL0765239.1"/>
    </source>
</evidence>
<accession>A0A937AEX6</accession>
<dbReference type="AlphaFoldDB" id="A0A937AEX6"/>
<organism evidence="2 3">
    <name type="scientific">Marivirga atlantica</name>
    <dbReference type="NCBI Taxonomy" id="1548457"/>
    <lineage>
        <taxon>Bacteria</taxon>
        <taxon>Pseudomonadati</taxon>
        <taxon>Bacteroidota</taxon>
        <taxon>Cytophagia</taxon>
        <taxon>Cytophagales</taxon>
        <taxon>Marivirgaceae</taxon>
        <taxon>Marivirga</taxon>
    </lineage>
</organism>
<protein>
    <submittedName>
        <fullName evidence="2">Uncharacterized protein</fullName>
    </submittedName>
</protein>
<name>A0A937AEX6_9BACT</name>
<feature type="signal peptide" evidence="1">
    <location>
        <begin position="1"/>
        <end position="18"/>
    </location>
</feature>
<gene>
    <name evidence="2" type="ORF">JKP34_08270</name>
</gene>
<keyword evidence="3" id="KW-1185">Reference proteome</keyword>
<reference evidence="2" key="1">
    <citation type="submission" date="2021-01" db="EMBL/GenBank/DDBJ databases">
        <title>Marivirga sp. nov., isolated from intertidal surface sediments.</title>
        <authorList>
            <person name="Zhang M."/>
        </authorList>
    </citation>
    <scope>NUCLEOTIDE SEQUENCE</scope>
    <source>
        <strain evidence="2">SM1354</strain>
    </source>
</reference>
<sequence>MRKFYLFLFVFTAFITVAKSQSPDLFNYQAYIQDGEGNAIPNTEISLLIEIITEQVNGEIIYSESHSIETDINSMISLHVGAGENPSGQFSMIDWNGYKTFIKTSIDLEGGTNYELIGINQMVSVPYALNAKKANTLQTPTILIGNGQDESVLTIKNNNYSRFASYSASNNSDQNAPFVGYKSRGTLSSPTNIQAEDRITGIYGYAYGNGNYFGNAAVELIAGEQSGSNGLSSYIKFGTTNIGSNQRQERMRIAENGNIGIGTENPQYKLDVSGEINATDIFIEGTSIQSMIQSNTDLGNKIEITGNGQDIDLITLKNENYSRVASYSISDNAEQNAPFVGYKARGSINTPANIQAEDRITGIYGYAYGNGNYCGNAAVELIAGEQSGSNGMSSYIKFGTTNIGSIQRQERMRIAENGNIGIGTENPQYKLDVSGGINATDILIEGTSIQSMIQSNTDLGNKIEITGNGQDIDLITLKNENYSRVASYSISDNAEQNAPFVGYKARGSINTPANIQAEDRITGIYGYAYGNGNYFGNAAVELIAGEQSGSNGMSSYIKFGTTNIGSIQRQERMRIAENGNVGIGTSTPKSKLQVTDGDIYIENASKGVIMTSPNGNCWRMTVNDTGNPVFTSINCPQ</sequence>
<feature type="chain" id="PRO_5036682290" evidence="1">
    <location>
        <begin position="19"/>
        <end position="637"/>
    </location>
</feature>
<comment type="caution">
    <text evidence="2">The sequence shown here is derived from an EMBL/GenBank/DDBJ whole genome shotgun (WGS) entry which is preliminary data.</text>
</comment>
<proteinExistence type="predicted"/>
<evidence type="ECO:0000313" key="3">
    <source>
        <dbReference type="Proteomes" id="UP000642920"/>
    </source>
</evidence>